<dbReference type="InterPro" id="IPR020471">
    <property type="entry name" value="AKR"/>
</dbReference>
<gene>
    <name evidence="3" type="ORF">CEY11_15805</name>
</gene>
<feature type="region of interest" description="Disordered" evidence="1">
    <location>
        <begin position="334"/>
        <end position="357"/>
    </location>
</feature>
<dbReference type="SUPFAM" id="SSF51430">
    <property type="entry name" value="NAD(P)-linked oxidoreductase"/>
    <property type="match status" value="1"/>
</dbReference>
<reference evidence="4" key="1">
    <citation type="submission" date="2017-06" db="EMBL/GenBank/DDBJ databases">
        <title>Herbaspirillum phytohormonus sp. nov., isolated from the root nodule of Robinia pseudoacacia in lead-zinc mine.</title>
        <authorList>
            <person name="Fan M."/>
            <person name="Lin Y."/>
        </authorList>
    </citation>
    <scope>NUCLEOTIDE SEQUENCE [LARGE SCALE GENOMIC DNA]</scope>
    <source>
        <strain evidence="4">SC-089</strain>
    </source>
</reference>
<organism evidence="3 4">
    <name type="scientific">Candidimonas nitroreducens</name>
    <dbReference type="NCBI Taxonomy" id="683354"/>
    <lineage>
        <taxon>Bacteria</taxon>
        <taxon>Pseudomonadati</taxon>
        <taxon>Pseudomonadota</taxon>
        <taxon>Betaproteobacteria</taxon>
        <taxon>Burkholderiales</taxon>
        <taxon>Alcaligenaceae</taxon>
        <taxon>Candidimonas</taxon>
    </lineage>
</organism>
<dbReference type="Proteomes" id="UP000214603">
    <property type="component" value="Unassembled WGS sequence"/>
</dbReference>
<dbReference type="PANTHER" id="PTHR42686">
    <property type="entry name" value="GH17980P-RELATED"/>
    <property type="match status" value="1"/>
</dbReference>
<accession>A0A225M7Y5</accession>
<evidence type="ECO:0000313" key="3">
    <source>
        <dbReference type="EMBL" id="OWT57388.1"/>
    </source>
</evidence>
<dbReference type="GO" id="GO:0005829">
    <property type="term" value="C:cytosol"/>
    <property type="evidence" value="ECO:0007669"/>
    <property type="project" value="TreeGrafter"/>
</dbReference>
<feature type="compositionally biased region" description="Basic and acidic residues" evidence="1">
    <location>
        <begin position="347"/>
        <end position="357"/>
    </location>
</feature>
<sequence>MGFEFNERRTFGRRGLTLPILGFGTGPLGGSMRSTPAQDAMQALDTAWEAGIRHFDTAPQYGHGLAEHRLGLGLRARERTDWLLSTKVGRLLRPRRPGSPPSKFADAMPFDIEFDYSFDGALRSLEDSMQRLGTDRIDFVMIHDVSVKWQGTRVGTVFRLAMDGAYRALERLRTEGVIRAIGLGMNDCETAVDFLRAGDFDYVMIAGRYTLLDLSARDRLFVECMERDVGVMMAGPFNSGILATGTTAGAVFQYGPASTEIQARVNGIQAVCTRHQIPLQAAALQFPLLHPAVTSIVAGFRNGEELNSAAHWLRHPIHEDLWRELDESGLVPGATAPACPTLRPPVRNREIKQGDRS</sequence>
<dbReference type="AlphaFoldDB" id="A0A225M7Y5"/>
<dbReference type="PANTHER" id="PTHR42686:SF1">
    <property type="entry name" value="GH17980P-RELATED"/>
    <property type="match status" value="1"/>
</dbReference>
<keyword evidence="4" id="KW-1185">Reference proteome</keyword>
<dbReference type="RefSeq" id="WP_088604392.1">
    <property type="nucleotide sequence ID" value="NZ_NJIH01000009.1"/>
</dbReference>
<proteinExistence type="predicted"/>
<dbReference type="EMBL" id="NJIH01000009">
    <property type="protein sequence ID" value="OWT57388.1"/>
    <property type="molecule type" value="Genomic_DNA"/>
</dbReference>
<protein>
    <submittedName>
        <fullName evidence="3">Pyridoxal 4-dehydrogenase</fullName>
    </submittedName>
</protein>
<feature type="domain" description="NADP-dependent oxidoreductase" evidence="2">
    <location>
        <begin position="21"/>
        <end position="327"/>
    </location>
</feature>
<dbReference type="InterPro" id="IPR036812">
    <property type="entry name" value="NAD(P)_OxRdtase_dom_sf"/>
</dbReference>
<evidence type="ECO:0000256" key="1">
    <source>
        <dbReference type="SAM" id="MobiDB-lite"/>
    </source>
</evidence>
<comment type="caution">
    <text evidence="3">The sequence shown here is derived from an EMBL/GenBank/DDBJ whole genome shotgun (WGS) entry which is preliminary data.</text>
</comment>
<dbReference type="OrthoDB" id="5488419at2"/>
<dbReference type="Gene3D" id="3.20.20.100">
    <property type="entry name" value="NADP-dependent oxidoreductase domain"/>
    <property type="match status" value="1"/>
</dbReference>
<name>A0A225M7Y5_9BURK</name>
<dbReference type="GO" id="GO:0016491">
    <property type="term" value="F:oxidoreductase activity"/>
    <property type="evidence" value="ECO:0007669"/>
    <property type="project" value="InterPro"/>
</dbReference>
<dbReference type="InterPro" id="IPR023210">
    <property type="entry name" value="NADP_OxRdtase_dom"/>
</dbReference>
<dbReference type="Pfam" id="PF00248">
    <property type="entry name" value="Aldo_ket_red"/>
    <property type="match status" value="1"/>
</dbReference>
<evidence type="ECO:0000313" key="4">
    <source>
        <dbReference type="Proteomes" id="UP000214603"/>
    </source>
</evidence>
<evidence type="ECO:0000259" key="2">
    <source>
        <dbReference type="Pfam" id="PF00248"/>
    </source>
</evidence>